<dbReference type="Proteomes" id="UP000051790">
    <property type="component" value="Unassembled WGS sequence"/>
</dbReference>
<dbReference type="InterPro" id="IPR012664">
    <property type="entry name" value="CHP02452"/>
</dbReference>
<feature type="domain" description="Microbial-type PARG catalytic" evidence="1">
    <location>
        <begin position="58"/>
        <end position="128"/>
    </location>
</feature>
<sequence length="248" mass="27365">MMNQIQMFRQTMAAFKADPEWPTSHLITESLPETPALGDKKAPWRAINDDVFAVMSAYNQNAGVMNFASPTNPGGGVEYGAKAQEESIARGTYLVPALRQFESSYYAPNRADANGGLNTPNMIYSKRVRRLFDYDGQRLVGAYVDVATVAAPNLRRYPNLDEDLALKDIAQKVLQTLRAFKANGVRVPILGAFGCGVFGNSPYAVGKIFGETLRRSEFDGAWEIVVFALFDPNGDTYSQFVKGLKNQE</sequence>
<proteinExistence type="predicted"/>
<dbReference type="Pfam" id="PF10021">
    <property type="entry name" value="PARG_cat_microb"/>
    <property type="match status" value="1"/>
</dbReference>
<name>A0A0R1QIP3_9LACO</name>
<gene>
    <name evidence="2" type="ORF">FD01_GL001159</name>
</gene>
<keyword evidence="3" id="KW-1185">Reference proteome</keyword>
<accession>A0A0R1QIP3</accession>
<dbReference type="InterPro" id="IPR043472">
    <property type="entry name" value="Macro_dom-like"/>
</dbReference>
<evidence type="ECO:0000259" key="1">
    <source>
        <dbReference type="Pfam" id="PF10021"/>
    </source>
</evidence>
<dbReference type="PANTHER" id="PTHR35596:SF1">
    <property type="entry name" value="MICROBIAL-TYPE PARG CATALYTIC DOMAIN-CONTAINING PROTEIN"/>
    <property type="match status" value="1"/>
</dbReference>
<dbReference type="Gene3D" id="3.40.220.10">
    <property type="entry name" value="Leucine Aminopeptidase, subunit E, domain 1"/>
    <property type="match status" value="1"/>
</dbReference>
<evidence type="ECO:0000313" key="2">
    <source>
        <dbReference type="EMBL" id="KRL44366.1"/>
    </source>
</evidence>
<dbReference type="NCBIfam" id="TIGR02452">
    <property type="entry name" value="TIGR02452 family protein"/>
    <property type="match status" value="1"/>
</dbReference>
<dbReference type="EMBL" id="AZEU01000156">
    <property type="protein sequence ID" value="KRL44366.1"/>
    <property type="molecule type" value="Genomic_DNA"/>
</dbReference>
<organism evidence="2 3">
    <name type="scientific">Lacticaseibacillus manihotivorans DSM 13343 = JCM 12514</name>
    <dbReference type="NCBI Taxonomy" id="1423769"/>
    <lineage>
        <taxon>Bacteria</taxon>
        <taxon>Bacillati</taxon>
        <taxon>Bacillota</taxon>
        <taxon>Bacilli</taxon>
        <taxon>Lactobacillales</taxon>
        <taxon>Lactobacillaceae</taxon>
        <taxon>Lacticaseibacillus</taxon>
    </lineage>
</organism>
<dbReference type="PANTHER" id="PTHR35596">
    <property type="entry name" value="DUF2263 DOMAIN-CONTAINING PROTEIN"/>
    <property type="match status" value="1"/>
</dbReference>
<dbReference type="InterPro" id="IPR019261">
    <property type="entry name" value="PARG_cat_microbial"/>
</dbReference>
<comment type="caution">
    <text evidence="2">The sequence shown here is derived from an EMBL/GenBank/DDBJ whole genome shotgun (WGS) entry which is preliminary data.</text>
</comment>
<protein>
    <recommendedName>
        <fullName evidence="1">Microbial-type PARG catalytic domain-containing protein</fullName>
    </recommendedName>
</protein>
<reference evidence="2 3" key="1">
    <citation type="journal article" date="2015" name="Genome Announc.">
        <title>Expanding the biotechnology potential of lactobacilli through comparative genomics of 213 strains and associated genera.</title>
        <authorList>
            <person name="Sun Z."/>
            <person name="Harris H.M."/>
            <person name="McCann A."/>
            <person name="Guo C."/>
            <person name="Argimon S."/>
            <person name="Zhang W."/>
            <person name="Yang X."/>
            <person name="Jeffery I.B."/>
            <person name="Cooney J.C."/>
            <person name="Kagawa T.F."/>
            <person name="Liu W."/>
            <person name="Song Y."/>
            <person name="Salvetti E."/>
            <person name="Wrobel A."/>
            <person name="Rasinkangas P."/>
            <person name="Parkhill J."/>
            <person name="Rea M.C."/>
            <person name="O'Sullivan O."/>
            <person name="Ritari J."/>
            <person name="Douillard F.P."/>
            <person name="Paul Ross R."/>
            <person name="Yang R."/>
            <person name="Briner A.E."/>
            <person name="Felis G.E."/>
            <person name="de Vos W.M."/>
            <person name="Barrangou R."/>
            <person name="Klaenhammer T.R."/>
            <person name="Caufield P.W."/>
            <person name="Cui Y."/>
            <person name="Zhang H."/>
            <person name="O'Toole P.W."/>
        </authorList>
    </citation>
    <scope>NUCLEOTIDE SEQUENCE [LARGE SCALE GENOMIC DNA]</scope>
    <source>
        <strain evidence="2 3">DSM 13343</strain>
    </source>
</reference>
<dbReference type="SUPFAM" id="SSF52949">
    <property type="entry name" value="Macro domain-like"/>
    <property type="match status" value="1"/>
</dbReference>
<evidence type="ECO:0000313" key="3">
    <source>
        <dbReference type="Proteomes" id="UP000051790"/>
    </source>
</evidence>
<dbReference type="AlphaFoldDB" id="A0A0R1QIP3"/>
<dbReference type="PATRIC" id="fig|1423769.4.peg.1251"/>